<dbReference type="AlphaFoldDB" id="A0A225VCW9"/>
<protein>
    <submittedName>
        <fullName evidence="1">Reverse transcriptase</fullName>
    </submittedName>
</protein>
<keyword evidence="1" id="KW-0548">Nucleotidyltransferase</keyword>
<accession>A0A225VCW9</accession>
<keyword evidence="2" id="KW-1185">Reference proteome</keyword>
<gene>
    <name evidence="1" type="ORF">PHMEG_00025783</name>
</gene>
<name>A0A225VCW9_9STRA</name>
<dbReference type="OrthoDB" id="129309at2759"/>
<evidence type="ECO:0000313" key="1">
    <source>
        <dbReference type="EMBL" id="OWZ02627.1"/>
    </source>
</evidence>
<keyword evidence="1" id="KW-0695">RNA-directed DNA polymerase</keyword>
<dbReference type="EMBL" id="NBNE01006044">
    <property type="protein sequence ID" value="OWZ02627.1"/>
    <property type="molecule type" value="Genomic_DNA"/>
</dbReference>
<evidence type="ECO:0000313" key="2">
    <source>
        <dbReference type="Proteomes" id="UP000198211"/>
    </source>
</evidence>
<dbReference type="GO" id="GO:0003964">
    <property type="term" value="F:RNA-directed DNA polymerase activity"/>
    <property type="evidence" value="ECO:0007669"/>
    <property type="project" value="UniProtKB-KW"/>
</dbReference>
<keyword evidence="1" id="KW-0808">Transferase</keyword>
<dbReference type="Proteomes" id="UP000198211">
    <property type="component" value="Unassembled WGS sequence"/>
</dbReference>
<reference evidence="2" key="1">
    <citation type="submission" date="2017-03" db="EMBL/GenBank/DDBJ databases">
        <title>Phytopthora megakarya and P. palmivora, two closely related causual agents of cacao black pod achieved similar genome size and gene model numbers by different mechanisms.</title>
        <authorList>
            <person name="Ali S."/>
            <person name="Shao J."/>
            <person name="Larry D.J."/>
            <person name="Kronmiller B."/>
            <person name="Shen D."/>
            <person name="Strem M.D."/>
            <person name="Melnick R.L."/>
            <person name="Guiltinan M.J."/>
            <person name="Tyler B.M."/>
            <person name="Meinhardt L.W."/>
            <person name="Bailey B.A."/>
        </authorList>
    </citation>
    <scope>NUCLEOTIDE SEQUENCE [LARGE SCALE GENOMIC DNA]</scope>
    <source>
        <strain evidence="2">zdho120</strain>
    </source>
</reference>
<sequence length="136" mass="15458">MGAQQVLLCNDNVGLRLSLKKEIQDLVTLNRLDKILVVRIEDEITQISAVTTRSKAKSGVRIGSDPDSLGEDVVRELRIERIRQAQDEESWISGLKKYLVEEIRDLTQEDAKVFGSITMNYEVDQSDLLFYCPTTK</sequence>
<proteinExistence type="predicted"/>
<comment type="caution">
    <text evidence="1">The sequence shown here is derived from an EMBL/GenBank/DDBJ whole genome shotgun (WGS) entry which is preliminary data.</text>
</comment>
<organism evidence="1 2">
    <name type="scientific">Phytophthora megakarya</name>
    <dbReference type="NCBI Taxonomy" id="4795"/>
    <lineage>
        <taxon>Eukaryota</taxon>
        <taxon>Sar</taxon>
        <taxon>Stramenopiles</taxon>
        <taxon>Oomycota</taxon>
        <taxon>Peronosporomycetes</taxon>
        <taxon>Peronosporales</taxon>
        <taxon>Peronosporaceae</taxon>
        <taxon>Phytophthora</taxon>
    </lineage>
</organism>